<gene>
    <name evidence="2" type="primary">Cnig_chr_X.g23817</name>
    <name evidence="2" type="ORF">B9Z55_023817</name>
</gene>
<name>A0A2G5SRB2_9PELO</name>
<reference evidence="3" key="1">
    <citation type="submission" date="2017-10" db="EMBL/GenBank/DDBJ databases">
        <title>Rapid genome shrinkage in a self-fertile nematode reveals novel sperm competition proteins.</title>
        <authorList>
            <person name="Yin D."/>
            <person name="Schwarz E.M."/>
            <person name="Thomas C.G."/>
            <person name="Felde R.L."/>
            <person name="Korf I.F."/>
            <person name="Cutter A.D."/>
            <person name="Schartner C.M."/>
            <person name="Ralston E.J."/>
            <person name="Meyer B.J."/>
            <person name="Haag E.S."/>
        </authorList>
    </citation>
    <scope>NUCLEOTIDE SEQUENCE [LARGE SCALE GENOMIC DNA]</scope>
    <source>
        <strain evidence="3">JU1422</strain>
    </source>
</reference>
<keyword evidence="3" id="KW-1185">Reference proteome</keyword>
<feature type="compositionally biased region" description="Basic and acidic residues" evidence="1">
    <location>
        <begin position="168"/>
        <end position="181"/>
    </location>
</feature>
<accession>A0A2G5SRB2</accession>
<dbReference type="AlphaFoldDB" id="A0A2G5SRB2"/>
<dbReference type="EMBL" id="PDUG01000006">
    <property type="protein sequence ID" value="PIC17644.1"/>
    <property type="molecule type" value="Genomic_DNA"/>
</dbReference>
<evidence type="ECO:0000313" key="2">
    <source>
        <dbReference type="EMBL" id="PIC17644.1"/>
    </source>
</evidence>
<feature type="region of interest" description="Disordered" evidence="1">
    <location>
        <begin position="157"/>
        <end position="209"/>
    </location>
</feature>
<evidence type="ECO:0000256" key="1">
    <source>
        <dbReference type="SAM" id="MobiDB-lite"/>
    </source>
</evidence>
<feature type="compositionally biased region" description="Basic and acidic residues" evidence="1">
    <location>
        <begin position="200"/>
        <end position="209"/>
    </location>
</feature>
<dbReference type="OrthoDB" id="10335781at2759"/>
<proteinExistence type="predicted"/>
<evidence type="ECO:0000313" key="3">
    <source>
        <dbReference type="Proteomes" id="UP000230233"/>
    </source>
</evidence>
<organism evidence="2 3">
    <name type="scientific">Caenorhabditis nigoni</name>
    <dbReference type="NCBI Taxonomy" id="1611254"/>
    <lineage>
        <taxon>Eukaryota</taxon>
        <taxon>Metazoa</taxon>
        <taxon>Ecdysozoa</taxon>
        <taxon>Nematoda</taxon>
        <taxon>Chromadorea</taxon>
        <taxon>Rhabditida</taxon>
        <taxon>Rhabditina</taxon>
        <taxon>Rhabditomorpha</taxon>
        <taxon>Rhabditoidea</taxon>
        <taxon>Rhabditidae</taxon>
        <taxon>Peloderinae</taxon>
        <taxon>Caenorhabditis</taxon>
    </lineage>
</organism>
<dbReference type="Proteomes" id="UP000230233">
    <property type="component" value="Chromosome X"/>
</dbReference>
<protein>
    <submittedName>
        <fullName evidence="2">Uncharacterized protein</fullName>
    </submittedName>
</protein>
<feature type="compositionally biased region" description="Acidic residues" evidence="1">
    <location>
        <begin position="188"/>
        <end position="199"/>
    </location>
</feature>
<comment type="caution">
    <text evidence="2">The sequence shown here is derived from an EMBL/GenBank/DDBJ whole genome shotgun (WGS) entry which is preliminary data.</text>
</comment>
<sequence>MSAAPDNFDLHALADALDESSDSSTDNESINGEIGSIQRPDPVVQRAIAREEELERRRNIGIAHIRSFGYVIPYNMLLQLLQLMNHHLAHYEPGMETRLAIQVCLILYNYPEIIDGFNDYLWPGITVRRELAGGEFRYVIYFPGGFWFVPTPDQYHENMPENDEDDHEAFMRERQQGERWLDSSNSDNEQEGNDTDSVSEGDHIPNRER</sequence>